<evidence type="ECO:0000256" key="1">
    <source>
        <dbReference type="ARBA" id="ARBA00022837"/>
    </source>
</evidence>
<dbReference type="EMBL" id="GEEE01008689">
    <property type="protein sequence ID" value="JAP54536.1"/>
    <property type="molecule type" value="Transcribed_RNA"/>
</dbReference>
<dbReference type="PANTHER" id="PTHR19972:SF10">
    <property type="entry name" value="CALBINDIN-32"/>
    <property type="match status" value="1"/>
</dbReference>
<evidence type="ECO:0000313" key="3">
    <source>
        <dbReference type="EMBL" id="JAP54536.1"/>
    </source>
</evidence>
<dbReference type="GO" id="GO:0005829">
    <property type="term" value="C:cytosol"/>
    <property type="evidence" value="ECO:0007669"/>
    <property type="project" value="TreeGrafter"/>
</dbReference>
<dbReference type="Pfam" id="PF13202">
    <property type="entry name" value="EF-hand_5"/>
    <property type="match status" value="1"/>
</dbReference>
<dbReference type="GO" id="GO:0005634">
    <property type="term" value="C:nucleus"/>
    <property type="evidence" value="ECO:0007669"/>
    <property type="project" value="TreeGrafter"/>
</dbReference>
<dbReference type="GO" id="GO:0030425">
    <property type="term" value="C:dendrite"/>
    <property type="evidence" value="ECO:0007669"/>
    <property type="project" value="TreeGrafter"/>
</dbReference>
<feature type="domain" description="EF-hand" evidence="2">
    <location>
        <begin position="239"/>
        <end position="274"/>
    </location>
</feature>
<dbReference type="GO" id="GO:0005509">
    <property type="term" value="F:calcium ion binding"/>
    <property type="evidence" value="ECO:0007669"/>
    <property type="project" value="InterPro"/>
</dbReference>
<dbReference type="SUPFAM" id="SSF47473">
    <property type="entry name" value="EF-hand"/>
    <property type="match status" value="2"/>
</dbReference>
<feature type="domain" description="EF-hand" evidence="2">
    <location>
        <begin position="51"/>
        <end position="86"/>
    </location>
</feature>
<dbReference type="PROSITE" id="PS50222">
    <property type="entry name" value="EF_HAND_2"/>
    <property type="match status" value="4"/>
</dbReference>
<protein>
    <submittedName>
        <fullName evidence="3">Calbindin-32</fullName>
    </submittedName>
</protein>
<organism evidence="3">
    <name type="scientific">Schistocephalus solidus</name>
    <name type="common">Tapeworm</name>
    <dbReference type="NCBI Taxonomy" id="70667"/>
    <lineage>
        <taxon>Eukaryota</taxon>
        <taxon>Metazoa</taxon>
        <taxon>Spiralia</taxon>
        <taxon>Lophotrochozoa</taxon>
        <taxon>Platyhelminthes</taxon>
        <taxon>Cestoda</taxon>
        <taxon>Eucestoda</taxon>
        <taxon>Diphyllobothriidea</taxon>
        <taxon>Diphyllobothriidae</taxon>
        <taxon>Schistocephalus</taxon>
    </lineage>
</organism>
<dbReference type="PROSITE" id="PS00018">
    <property type="entry name" value="EF_HAND_1"/>
    <property type="match status" value="6"/>
</dbReference>
<name>A0A0X3Q555_SCHSO</name>
<dbReference type="InterPro" id="IPR002048">
    <property type="entry name" value="EF_hand_dom"/>
</dbReference>
<dbReference type="GO" id="GO:0043195">
    <property type="term" value="C:terminal bouton"/>
    <property type="evidence" value="ECO:0007669"/>
    <property type="project" value="TreeGrafter"/>
</dbReference>
<dbReference type="InterPro" id="IPR011992">
    <property type="entry name" value="EF-hand-dom_pair"/>
</dbReference>
<dbReference type="SMART" id="SM00054">
    <property type="entry name" value="EFh"/>
    <property type="match status" value="6"/>
</dbReference>
<proteinExistence type="predicted"/>
<dbReference type="GO" id="GO:1900271">
    <property type="term" value="P:regulation of long-term synaptic potentiation"/>
    <property type="evidence" value="ECO:0007669"/>
    <property type="project" value="TreeGrafter"/>
</dbReference>
<keyword evidence="1" id="KW-0106">Calcium</keyword>
<reference evidence="3" key="1">
    <citation type="submission" date="2016-01" db="EMBL/GenBank/DDBJ databases">
        <title>Reference transcriptome for the parasite Schistocephalus solidus: insights into the molecular evolution of parasitism.</title>
        <authorList>
            <person name="Hebert F.O."/>
            <person name="Grambauer S."/>
            <person name="Barber I."/>
            <person name="Landry C.R."/>
            <person name="Aubin-Horth N."/>
        </authorList>
    </citation>
    <scope>NUCLEOTIDE SEQUENCE</scope>
</reference>
<dbReference type="InterPro" id="IPR018247">
    <property type="entry name" value="EF_Hand_1_Ca_BS"/>
</dbReference>
<evidence type="ECO:0000259" key="2">
    <source>
        <dbReference type="PROSITE" id="PS50222"/>
    </source>
</evidence>
<sequence length="322" mass="37857">KRFPLDGPYAMSCRRLSMNPGEALVTESNEPSRGNLLKQYFDEERCKFRHLTAEQFSDIWSQFDIDGNGYIEGVELEAFFSDLLETIVTPELKHSLTHAEVQALKDELWAHVDKNKDKKIEISELASLLPTDEEFIVLFTHEKYMHSSIDFMRVWKLFDKDHSGYIEANELKDFLKELFKYTKKGNELGEDKLIEYTDNLLRIFDKNKDRRLQLSEMARLLPVKENFLKKPFFKNMENITIADINKVFSYYDEDKNGYMEGEELEAFFKDLLELAQEDYDGEDLAYMKREFLKNWDANKDGKICIDELKMIILAKTHLSGAK</sequence>
<feature type="domain" description="EF-hand" evidence="2">
    <location>
        <begin position="146"/>
        <end position="181"/>
    </location>
</feature>
<dbReference type="AlphaFoldDB" id="A0A0X3Q555"/>
<dbReference type="InterPro" id="IPR051001">
    <property type="entry name" value="Calbindin_Ca-bind"/>
</dbReference>
<dbReference type="PANTHER" id="PTHR19972">
    <property type="entry name" value="CALBINDIN"/>
    <property type="match status" value="1"/>
</dbReference>
<gene>
    <name evidence="3" type="primary">CAB32</name>
    <name evidence="3" type="ORF">TR142753</name>
</gene>
<dbReference type="Gene3D" id="1.10.238.10">
    <property type="entry name" value="EF-hand"/>
    <property type="match status" value="3"/>
</dbReference>
<dbReference type="GO" id="GO:0099509">
    <property type="term" value="P:regulation of presynaptic cytosolic calcium ion concentration"/>
    <property type="evidence" value="ECO:0007669"/>
    <property type="project" value="TreeGrafter"/>
</dbReference>
<feature type="non-terminal residue" evidence="3">
    <location>
        <position position="1"/>
    </location>
</feature>
<dbReference type="Pfam" id="PF13499">
    <property type="entry name" value="EF-hand_7"/>
    <property type="match status" value="2"/>
</dbReference>
<accession>A0A0X3Q555</accession>
<feature type="domain" description="EF-hand" evidence="2">
    <location>
        <begin position="289"/>
        <end position="318"/>
    </location>
</feature>